<dbReference type="Proteomes" id="UP000314986">
    <property type="component" value="Unassembled WGS sequence"/>
</dbReference>
<dbReference type="OMA" id="ERAYQIK"/>
<dbReference type="GeneTree" id="ENSGT00950000182824"/>
<feature type="domain" description="Rho-GAP" evidence="2">
    <location>
        <begin position="1"/>
        <end position="88"/>
    </location>
</feature>
<accession>A0A4W3H104</accession>
<evidence type="ECO:0000256" key="1">
    <source>
        <dbReference type="ARBA" id="ARBA00023054"/>
    </source>
</evidence>
<dbReference type="AlphaFoldDB" id="A0A4W3H104"/>
<reference evidence="3" key="5">
    <citation type="submission" date="2025-09" db="UniProtKB">
        <authorList>
            <consortium name="Ensembl"/>
        </authorList>
    </citation>
    <scope>IDENTIFICATION</scope>
</reference>
<sequence length="88" mass="9954">MSPSCLPTGEDPLDSLNEHSVDSVAGVLKLYFRGLSRPIFPKEKFADFMTCVQTENLLERAYQIKKVIGTLPSAIRVVMRYLFAFLNQ</sequence>
<dbReference type="Pfam" id="PF00620">
    <property type="entry name" value="RhoGAP"/>
    <property type="match status" value="1"/>
</dbReference>
<evidence type="ECO:0000313" key="3">
    <source>
        <dbReference type="Ensembl" id="ENSCMIP00000010373.1"/>
    </source>
</evidence>
<keyword evidence="1" id="KW-0175">Coiled coil</keyword>
<reference evidence="3" key="4">
    <citation type="submission" date="2025-08" db="UniProtKB">
        <authorList>
            <consortium name="Ensembl"/>
        </authorList>
    </citation>
    <scope>IDENTIFICATION</scope>
</reference>
<dbReference type="Ensembl" id="ENSCMIT00000010645.1">
    <property type="protein sequence ID" value="ENSCMIP00000010373.1"/>
    <property type="gene ID" value="ENSCMIG00000005473.1"/>
</dbReference>
<reference evidence="4" key="1">
    <citation type="journal article" date="2006" name="Science">
        <title>Ancient noncoding elements conserved in the human genome.</title>
        <authorList>
            <person name="Venkatesh B."/>
            <person name="Kirkness E.F."/>
            <person name="Loh Y.H."/>
            <person name="Halpern A.L."/>
            <person name="Lee A.P."/>
            <person name="Johnson J."/>
            <person name="Dandona N."/>
            <person name="Viswanathan L.D."/>
            <person name="Tay A."/>
            <person name="Venter J.C."/>
            <person name="Strausberg R.L."/>
            <person name="Brenner S."/>
        </authorList>
    </citation>
    <scope>NUCLEOTIDE SEQUENCE [LARGE SCALE GENOMIC DNA]</scope>
</reference>
<keyword evidence="4" id="KW-1185">Reference proteome</keyword>
<dbReference type="GO" id="GO:0007165">
    <property type="term" value="P:signal transduction"/>
    <property type="evidence" value="ECO:0007669"/>
    <property type="project" value="InterPro"/>
</dbReference>
<evidence type="ECO:0000259" key="2">
    <source>
        <dbReference type="PROSITE" id="PS50238"/>
    </source>
</evidence>
<dbReference type="InParanoid" id="A0A4W3H104"/>
<dbReference type="InterPro" id="IPR051627">
    <property type="entry name" value="SLIT-ROBO_RhoGAP"/>
</dbReference>
<dbReference type="InterPro" id="IPR000198">
    <property type="entry name" value="RhoGAP_dom"/>
</dbReference>
<proteinExistence type="predicted"/>
<evidence type="ECO:0000313" key="4">
    <source>
        <dbReference type="Proteomes" id="UP000314986"/>
    </source>
</evidence>
<dbReference type="SUPFAM" id="SSF48350">
    <property type="entry name" value="GTPase activation domain, GAP"/>
    <property type="match status" value="1"/>
</dbReference>
<name>A0A4W3H104_CALMI</name>
<dbReference type="Gene3D" id="1.10.555.10">
    <property type="entry name" value="Rho GTPase activation protein"/>
    <property type="match status" value="1"/>
</dbReference>
<reference evidence="4" key="3">
    <citation type="journal article" date="2014" name="Nature">
        <title>Elephant shark genome provides unique insights into gnathostome evolution.</title>
        <authorList>
            <consortium name="International Elephant Shark Genome Sequencing Consortium"/>
            <person name="Venkatesh B."/>
            <person name="Lee A.P."/>
            <person name="Ravi V."/>
            <person name="Maurya A.K."/>
            <person name="Lian M.M."/>
            <person name="Swann J.B."/>
            <person name="Ohta Y."/>
            <person name="Flajnik M.F."/>
            <person name="Sutoh Y."/>
            <person name="Kasahara M."/>
            <person name="Hoon S."/>
            <person name="Gangu V."/>
            <person name="Roy S.W."/>
            <person name="Irimia M."/>
            <person name="Korzh V."/>
            <person name="Kondrychyn I."/>
            <person name="Lim Z.W."/>
            <person name="Tay B.H."/>
            <person name="Tohari S."/>
            <person name="Kong K.W."/>
            <person name="Ho S."/>
            <person name="Lorente-Galdos B."/>
            <person name="Quilez J."/>
            <person name="Marques-Bonet T."/>
            <person name="Raney B.J."/>
            <person name="Ingham P.W."/>
            <person name="Tay A."/>
            <person name="Hillier L.W."/>
            <person name="Minx P."/>
            <person name="Boehm T."/>
            <person name="Wilson R.K."/>
            <person name="Brenner S."/>
            <person name="Warren W.C."/>
        </authorList>
    </citation>
    <scope>NUCLEOTIDE SEQUENCE [LARGE SCALE GENOMIC DNA]</scope>
</reference>
<dbReference type="STRING" id="7868.ENSCMIP00000010373"/>
<dbReference type="PANTHER" id="PTHR14166">
    <property type="entry name" value="SLIT-ROBO RHO GTPASE ACTIVATING PROTEIN"/>
    <property type="match status" value="1"/>
</dbReference>
<organism evidence="3 4">
    <name type="scientific">Callorhinchus milii</name>
    <name type="common">Ghost shark</name>
    <dbReference type="NCBI Taxonomy" id="7868"/>
    <lineage>
        <taxon>Eukaryota</taxon>
        <taxon>Metazoa</taxon>
        <taxon>Chordata</taxon>
        <taxon>Craniata</taxon>
        <taxon>Vertebrata</taxon>
        <taxon>Chondrichthyes</taxon>
        <taxon>Holocephali</taxon>
        <taxon>Chimaeriformes</taxon>
        <taxon>Callorhinchidae</taxon>
        <taxon>Callorhinchus</taxon>
    </lineage>
</organism>
<reference evidence="4" key="2">
    <citation type="journal article" date="2007" name="PLoS Biol.">
        <title>Survey sequencing and comparative analysis of the elephant shark (Callorhinchus milii) genome.</title>
        <authorList>
            <person name="Venkatesh B."/>
            <person name="Kirkness E.F."/>
            <person name="Loh Y.H."/>
            <person name="Halpern A.L."/>
            <person name="Lee A.P."/>
            <person name="Johnson J."/>
            <person name="Dandona N."/>
            <person name="Viswanathan L.D."/>
            <person name="Tay A."/>
            <person name="Venter J.C."/>
            <person name="Strausberg R.L."/>
            <person name="Brenner S."/>
        </authorList>
    </citation>
    <scope>NUCLEOTIDE SEQUENCE [LARGE SCALE GENOMIC DNA]</scope>
</reference>
<dbReference type="PROSITE" id="PS50238">
    <property type="entry name" value="RHOGAP"/>
    <property type="match status" value="1"/>
</dbReference>
<dbReference type="InterPro" id="IPR008936">
    <property type="entry name" value="Rho_GTPase_activation_prot"/>
</dbReference>
<protein>
    <submittedName>
        <fullName evidence="3">SLIT-ROBO Rho GTPase-activating protein 1-like</fullName>
    </submittedName>
</protein>